<dbReference type="Gene3D" id="3.30.40.10">
    <property type="entry name" value="Zinc/RING finger domain, C3HC4 (zinc finger)"/>
    <property type="match status" value="1"/>
</dbReference>
<keyword evidence="9" id="KW-1185">Reference proteome</keyword>
<dbReference type="InterPro" id="IPR011990">
    <property type="entry name" value="TPR-like_helical_dom_sf"/>
</dbReference>
<dbReference type="GO" id="GO:0008270">
    <property type="term" value="F:zinc ion binding"/>
    <property type="evidence" value="ECO:0007669"/>
    <property type="project" value="UniProtKB-KW"/>
</dbReference>
<proteinExistence type="predicted"/>
<keyword evidence="2 4" id="KW-0863">Zinc-finger</keyword>
<dbReference type="EMBL" id="JAQMWT010000320">
    <property type="protein sequence ID" value="KAJ8604898.1"/>
    <property type="molecule type" value="Genomic_DNA"/>
</dbReference>
<dbReference type="SUPFAM" id="SSF48452">
    <property type="entry name" value="TPR-like"/>
    <property type="match status" value="1"/>
</dbReference>
<evidence type="ECO:0000256" key="1">
    <source>
        <dbReference type="ARBA" id="ARBA00022723"/>
    </source>
</evidence>
<dbReference type="PROSITE" id="PS50005">
    <property type="entry name" value="TPR"/>
    <property type="match status" value="1"/>
</dbReference>
<evidence type="ECO:0000313" key="8">
    <source>
        <dbReference type="EMBL" id="KAJ8604898.1"/>
    </source>
</evidence>
<dbReference type="AlphaFoldDB" id="A0AAD7UFW6"/>
<evidence type="ECO:0000256" key="4">
    <source>
        <dbReference type="PROSITE-ProRule" id="PRU00175"/>
    </source>
</evidence>
<accession>A0AAD7UFW6</accession>
<evidence type="ECO:0000256" key="5">
    <source>
        <dbReference type="PROSITE-ProRule" id="PRU00339"/>
    </source>
</evidence>
<dbReference type="CDD" id="cd16449">
    <property type="entry name" value="RING-HC"/>
    <property type="match status" value="1"/>
</dbReference>
<dbReference type="InterPro" id="IPR018957">
    <property type="entry name" value="Znf_C3HC4_RING-type"/>
</dbReference>
<dbReference type="SUPFAM" id="SSF57850">
    <property type="entry name" value="RING/U-box"/>
    <property type="match status" value="1"/>
</dbReference>
<organism evidence="8 9">
    <name type="scientific">Chrysophaeum taylorii</name>
    <dbReference type="NCBI Taxonomy" id="2483200"/>
    <lineage>
        <taxon>Eukaryota</taxon>
        <taxon>Sar</taxon>
        <taxon>Stramenopiles</taxon>
        <taxon>Ochrophyta</taxon>
        <taxon>Pelagophyceae</taxon>
        <taxon>Pelagomonadales</taxon>
        <taxon>Pelagomonadaceae</taxon>
        <taxon>Chrysophaeum</taxon>
    </lineage>
</organism>
<reference evidence="8" key="1">
    <citation type="submission" date="2023-01" db="EMBL/GenBank/DDBJ databases">
        <title>Metagenome sequencing of chrysophaentin producing Chrysophaeum taylorii.</title>
        <authorList>
            <person name="Davison J."/>
            <person name="Bewley C."/>
        </authorList>
    </citation>
    <scope>NUCLEOTIDE SEQUENCE</scope>
    <source>
        <strain evidence="8">NIES-1699</strain>
    </source>
</reference>
<sequence length="452" mass="48225">MATCCCVCLEVPSAAVRLKCGHELCGGCLEVLERESTRLRQAQACPVCRRPLPRVLAAQERGEACVRRARGLSGAARRQALLGAVAAFRSVADATGDALELGRVLAELGSPAAEKVLADYPETLGLAYLRWGDPRRAARIAPETPLGLVVRSRALLLLGDARGAAAAARRALPSAEARFRLGMALNALGDIEGAKRAWASEAADSDASDYQSSSDSDARPEDEAPLLEDERFDADASAALHAAMLGGKRNRGLLRAAMRRARRPAVRAQAALQLGLAYLERPRSLGRSARALRRAALWPPARALALTKLGEIRLLQNDRVSAREALREALDLEPDRVSALLRLAEALRGEREANALRRRALALVASTRQLVLAVASGDVFFSHPTTLGSWLPTLATNACTPSPDDDDDDDDDDFKRNSRPPTSLARATAAAQIQASATPDALRALFPLAAAN</sequence>
<dbReference type="InterPro" id="IPR019734">
    <property type="entry name" value="TPR_rpt"/>
</dbReference>
<feature type="compositionally biased region" description="Low complexity" evidence="6">
    <location>
        <begin position="419"/>
        <end position="431"/>
    </location>
</feature>
<dbReference type="Proteomes" id="UP001230188">
    <property type="component" value="Unassembled WGS sequence"/>
</dbReference>
<dbReference type="GO" id="GO:0005737">
    <property type="term" value="C:cytoplasm"/>
    <property type="evidence" value="ECO:0007669"/>
    <property type="project" value="UniProtKB-ARBA"/>
</dbReference>
<evidence type="ECO:0000256" key="6">
    <source>
        <dbReference type="SAM" id="MobiDB-lite"/>
    </source>
</evidence>
<feature type="region of interest" description="Disordered" evidence="6">
    <location>
        <begin position="398"/>
        <end position="431"/>
    </location>
</feature>
<feature type="repeat" description="TPR" evidence="5">
    <location>
        <begin position="303"/>
        <end position="336"/>
    </location>
</feature>
<dbReference type="SMART" id="SM00184">
    <property type="entry name" value="RING"/>
    <property type="match status" value="1"/>
</dbReference>
<dbReference type="InterPro" id="IPR013083">
    <property type="entry name" value="Znf_RING/FYVE/PHD"/>
</dbReference>
<dbReference type="InterPro" id="IPR017907">
    <property type="entry name" value="Znf_RING_CS"/>
</dbReference>
<dbReference type="PROSITE" id="PS50089">
    <property type="entry name" value="ZF_RING_2"/>
    <property type="match status" value="1"/>
</dbReference>
<dbReference type="PROSITE" id="PS00518">
    <property type="entry name" value="ZF_RING_1"/>
    <property type="match status" value="1"/>
</dbReference>
<keyword evidence="3" id="KW-0862">Zinc</keyword>
<gene>
    <name evidence="8" type="ORF">CTAYLR_004319</name>
</gene>
<feature type="domain" description="RING-type" evidence="7">
    <location>
        <begin position="5"/>
        <end position="49"/>
    </location>
</feature>
<comment type="caution">
    <text evidence="8">The sequence shown here is derived from an EMBL/GenBank/DDBJ whole genome shotgun (WGS) entry which is preliminary data.</text>
</comment>
<protein>
    <recommendedName>
        <fullName evidence="7">RING-type domain-containing protein</fullName>
    </recommendedName>
</protein>
<evidence type="ECO:0000313" key="9">
    <source>
        <dbReference type="Proteomes" id="UP001230188"/>
    </source>
</evidence>
<evidence type="ECO:0000256" key="2">
    <source>
        <dbReference type="ARBA" id="ARBA00022771"/>
    </source>
</evidence>
<feature type="compositionally biased region" description="Acidic residues" evidence="6">
    <location>
        <begin position="403"/>
        <end position="412"/>
    </location>
</feature>
<dbReference type="Pfam" id="PF00097">
    <property type="entry name" value="zf-C3HC4"/>
    <property type="match status" value="1"/>
</dbReference>
<dbReference type="Gene3D" id="1.25.40.10">
    <property type="entry name" value="Tetratricopeptide repeat domain"/>
    <property type="match status" value="2"/>
</dbReference>
<evidence type="ECO:0000256" key="3">
    <source>
        <dbReference type="ARBA" id="ARBA00022833"/>
    </source>
</evidence>
<keyword evidence="1" id="KW-0479">Metal-binding</keyword>
<evidence type="ECO:0000259" key="7">
    <source>
        <dbReference type="PROSITE" id="PS50089"/>
    </source>
</evidence>
<dbReference type="InterPro" id="IPR001841">
    <property type="entry name" value="Znf_RING"/>
</dbReference>
<name>A0AAD7UFW6_9STRA</name>
<feature type="region of interest" description="Disordered" evidence="6">
    <location>
        <begin position="202"/>
        <end position="224"/>
    </location>
</feature>
<keyword evidence="5" id="KW-0802">TPR repeat</keyword>